<dbReference type="REBASE" id="30801">
    <property type="entry name" value="M.BceNORF1128P"/>
</dbReference>
<dbReference type="PANTHER" id="PTHR10629:SF52">
    <property type="entry name" value="DNA (CYTOSINE-5)-METHYLTRANSFERASE 1"/>
    <property type="match status" value="1"/>
</dbReference>
<sequence length="564" mass="66117">MGKLKVIDLFAGAGGLSAGFEQTDSFEVIAAIENNKNARKTFRRNHKSLRKEFFFRDIKDLKYEQINELKKIGIDIVIGGPPCQGFSNANRQKNTLISINNQLVKDYINVIENLNPKAFLMENVNTMRSEKHKFFKANHEKEELERLDIKLVNETIVIGKKMKLTLLLIEFLNQQDINFSEFLLDEEIFSKLNAIQRKNNIKEYFNKDNNSRYFKKILTKWNELHNYWCDDYKENWKKLREELADILLSGIESGGFLDRLKEIVEVQRILMKYREIKDNDIFYKNITIVNENITVEVQTYNVFEYVKKRLKKLRYKINEDDKYILNAANYGVPQQRRRLFIIGVREDLVKKGRRVTLPEPILTNEEEFFNISIAISDLETLPTSTMIDSPPVPIKKQNLISRNSLVNYYRENNNGYLYNHVRTETRETALKRFRSLQPGQNFHDLTDELKSTYTDYSRTQNTVYKRLDYEEIAGTVLNVRKSMWIHPSLDRAVTIREAARLQSFQDNFIFEGTKDAQYQQVGNAVPPLLARFIAESLLNALGENPKVEAVDMLNINNKLEEIVI</sequence>
<dbReference type="eggNOG" id="COG0270">
    <property type="taxonomic scope" value="Bacteria"/>
</dbReference>
<keyword evidence="5" id="KW-0680">Restriction system</keyword>
<dbReference type="Proteomes" id="UP000001401">
    <property type="component" value="Chromosome"/>
</dbReference>
<dbReference type="InterPro" id="IPR029063">
    <property type="entry name" value="SAM-dependent_MTases_sf"/>
</dbReference>
<dbReference type="KEGG" id="bco:Bcell_1128"/>
<dbReference type="Pfam" id="PF00145">
    <property type="entry name" value="DNA_methylase"/>
    <property type="match status" value="2"/>
</dbReference>
<dbReference type="RefSeq" id="WP_013487738.1">
    <property type="nucleotide sequence ID" value="NC_014829.1"/>
</dbReference>
<dbReference type="GO" id="GO:0003886">
    <property type="term" value="F:DNA (cytosine-5-)-methyltransferase activity"/>
    <property type="evidence" value="ECO:0007669"/>
    <property type="project" value="UniProtKB-EC"/>
</dbReference>
<keyword evidence="4 6" id="KW-0949">S-adenosyl-L-methionine</keyword>
<evidence type="ECO:0000313" key="8">
    <source>
        <dbReference type="Proteomes" id="UP000001401"/>
    </source>
</evidence>
<dbReference type="GO" id="GO:0044027">
    <property type="term" value="P:negative regulation of gene expression via chromosomal CpG island methylation"/>
    <property type="evidence" value="ECO:0007669"/>
    <property type="project" value="TreeGrafter"/>
</dbReference>
<dbReference type="AlphaFoldDB" id="E6TR21"/>
<evidence type="ECO:0000256" key="3">
    <source>
        <dbReference type="ARBA" id="ARBA00022679"/>
    </source>
</evidence>
<feature type="active site" evidence="6">
    <location>
        <position position="83"/>
    </location>
</feature>
<keyword evidence="2 6" id="KW-0489">Methyltransferase</keyword>
<dbReference type="PROSITE" id="PS51679">
    <property type="entry name" value="SAM_MT_C5"/>
    <property type="match status" value="1"/>
</dbReference>
<dbReference type="GO" id="GO:0009307">
    <property type="term" value="P:DNA restriction-modification system"/>
    <property type="evidence" value="ECO:0007669"/>
    <property type="project" value="UniProtKB-KW"/>
</dbReference>
<proteinExistence type="inferred from homology"/>
<dbReference type="GO" id="GO:0003677">
    <property type="term" value="F:DNA binding"/>
    <property type="evidence" value="ECO:0007669"/>
    <property type="project" value="TreeGrafter"/>
</dbReference>
<dbReference type="GO" id="GO:0032259">
    <property type="term" value="P:methylation"/>
    <property type="evidence" value="ECO:0007669"/>
    <property type="project" value="UniProtKB-KW"/>
</dbReference>
<reference evidence="7" key="1">
    <citation type="submission" date="2010-12" db="EMBL/GenBank/DDBJ databases">
        <title>Complete sequence of Bacillus cellulosilyticus DSM 2522.</title>
        <authorList>
            <consortium name="US DOE Joint Genome Institute"/>
            <person name="Lucas S."/>
            <person name="Copeland A."/>
            <person name="Lapidus A."/>
            <person name="Cheng J.-F."/>
            <person name="Bruce D."/>
            <person name="Goodwin L."/>
            <person name="Pitluck S."/>
            <person name="Chertkov O."/>
            <person name="Detter J.C."/>
            <person name="Han C."/>
            <person name="Tapia R."/>
            <person name="Land M."/>
            <person name="Hauser L."/>
            <person name="Jeffries C."/>
            <person name="Kyrpides N."/>
            <person name="Ivanova N."/>
            <person name="Mikhailova N."/>
            <person name="Brumm P."/>
            <person name="Mead D."/>
            <person name="Woyke T."/>
        </authorList>
    </citation>
    <scope>NUCLEOTIDE SEQUENCE [LARGE SCALE GENOMIC DNA]</scope>
    <source>
        <strain evidence="7">DSM 2522</strain>
    </source>
</reference>
<dbReference type="SUPFAM" id="SSF53335">
    <property type="entry name" value="S-adenosyl-L-methionine-dependent methyltransferases"/>
    <property type="match status" value="2"/>
</dbReference>
<evidence type="ECO:0000256" key="5">
    <source>
        <dbReference type="ARBA" id="ARBA00022747"/>
    </source>
</evidence>
<dbReference type="InterPro" id="IPR018117">
    <property type="entry name" value="C5_DNA_meth_AS"/>
</dbReference>
<dbReference type="PANTHER" id="PTHR10629">
    <property type="entry name" value="CYTOSINE-SPECIFIC METHYLTRANSFERASE"/>
    <property type="match status" value="1"/>
</dbReference>
<dbReference type="Gene3D" id="3.90.120.10">
    <property type="entry name" value="DNA Methylase, subunit A, domain 2"/>
    <property type="match status" value="1"/>
</dbReference>
<protein>
    <recommendedName>
        <fullName evidence="1">DNA (cytosine-5-)-methyltransferase</fullName>
        <ecNumber evidence="1">2.1.1.37</ecNumber>
    </recommendedName>
</protein>
<dbReference type="InterPro" id="IPR031303">
    <property type="entry name" value="C5_meth_CS"/>
</dbReference>
<dbReference type="EC" id="2.1.1.37" evidence="1"/>
<dbReference type="STRING" id="649639.Bcell_1128"/>
<organism evidence="7 8">
    <name type="scientific">Evansella cellulosilytica (strain ATCC 21833 / DSM 2522 / FERM P-1141 / JCM 9156 / N-4)</name>
    <name type="common">Bacillus cellulosilyticus</name>
    <dbReference type="NCBI Taxonomy" id="649639"/>
    <lineage>
        <taxon>Bacteria</taxon>
        <taxon>Bacillati</taxon>
        <taxon>Bacillota</taxon>
        <taxon>Bacilli</taxon>
        <taxon>Bacillales</taxon>
        <taxon>Bacillaceae</taxon>
        <taxon>Evansella</taxon>
    </lineage>
</organism>
<evidence type="ECO:0000313" key="7">
    <source>
        <dbReference type="EMBL" id="ADU29397.1"/>
    </source>
</evidence>
<comment type="similarity">
    <text evidence="6">Belongs to the class I-like SAM-binding methyltransferase superfamily. C5-methyltransferase family.</text>
</comment>
<dbReference type="HOGENOM" id="CLU_006958_2_4_9"/>
<dbReference type="PROSITE" id="PS00095">
    <property type="entry name" value="C5_MTASE_2"/>
    <property type="match status" value="1"/>
</dbReference>
<dbReference type="PROSITE" id="PS00094">
    <property type="entry name" value="C5_MTASE_1"/>
    <property type="match status" value="1"/>
</dbReference>
<evidence type="ECO:0000256" key="4">
    <source>
        <dbReference type="ARBA" id="ARBA00022691"/>
    </source>
</evidence>
<dbReference type="InterPro" id="IPR050390">
    <property type="entry name" value="C5-Methyltransferase"/>
</dbReference>
<evidence type="ECO:0000256" key="1">
    <source>
        <dbReference type="ARBA" id="ARBA00011975"/>
    </source>
</evidence>
<dbReference type="EMBL" id="CP002394">
    <property type="protein sequence ID" value="ADU29397.1"/>
    <property type="molecule type" value="Genomic_DNA"/>
</dbReference>
<accession>E6TR21</accession>
<gene>
    <name evidence="7" type="ordered locus">Bcell_1128</name>
</gene>
<dbReference type="Gene3D" id="3.40.50.150">
    <property type="entry name" value="Vaccinia Virus protein VP39"/>
    <property type="match status" value="2"/>
</dbReference>
<keyword evidence="3 6" id="KW-0808">Transferase</keyword>
<dbReference type="PRINTS" id="PR00105">
    <property type="entry name" value="C5METTRFRASE"/>
</dbReference>
<evidence type="ECO:0000256" key="6">
    <source>
        <dbReference type="PROSITE-ProRule" id="PRU01016"/>
    </source>
</evidence>
<dbReference type="OrthoDB" id="9813719at2"/>
<dbReference type="InterPro" id="IPR001525">
    <property type="entry name" value="C5_MeTfrase"/>
</dbReference>
<keyword evidence="8" id="KW-1185">Reference proteome</keyword>
<name>E6TR21_EVAC2</name>
<evidence type="ECO:0000256" key="2">
    <source>
        <dbReference type="ARBA" id="ARBA00022603"/>
    </source>
</evidence>